<accession>A0A8T0AYG9</accession>
<dbReference type="InterPro" id="IPR013106">
    <property type="entry name" value="Ig_V-set"/>
</dbReference>
<dbReference type="SMART" id="SM00406">
    <property type="entry name" value="IGv"/>
    <property type="match status" value="1"/>
</dbReference>
<evidence type="ECO:0000256" key="5">
    <source>
        <dbReference type="ARBA" id="ARBA00022737"/>
    </source>
</evidence>
<dbReference type="SUPFAM" id="SSF48726">
    <property type="entry name" value="Immunoglobulin"/>
    <property type="match status" value="2"/>
</dbReference>
<gene>
    <name evidence="13" type="ORF">HF521_005817</name>
</gene>
<dbReference type="GO" id="GO:0030277">
    <property type="term" value="P:maintenance of gastrointestinal epithelium"/>
    <property type="evidence" value="ECO:0007669"/>
    <property type="project" value="InterPro"/>
</dbReference>
<dbReference type="InterPro" id="IPR013783">
    <property type="entry name" value="Ig-like_fold"/>
</dbReference>
<name>A0A8T0AYG9_SILME</name>
<organism evidence="13 14">
    <name type="scientific">Silurus meridionalis</name>
    <name type="common">Southern catfish</name>
    <name type="synonym">Silurus soldatovi meridionalis</name>
    <dbReference type="NCBI Taxonomy" id="175797"/>
    <lineage>
        <taxon>Eukaryota</taxon>
        <taxon>Metazoa</taxon>
        <taxon>Chordata</taxon>
        <taxon>Craniata</taxon>
        <taxon>Vertebrata</taxon>
        <taxon>Euteleostomi</taxon>
        <taxon>Actinopterygii</taxon>
        <taxon>Neopterygii</taxon>
        <taxon>Teleostei</taxon>
        <taxon>Ostariophysi</taxon>
        <taxon>Siluriformes</taxon>
        <taxon>Siluridae</taxon>
        <taxon>Silurus</taxon>
    </lineage>
</organism>
<dbReference type="InterPro" id="IPR029861">
    <property type="entry name" value="VSIG1"/>
</dbReference>
<comment type="caution">
    <text evidence="13">The sequence shown here is derived from an EMBL/GenBank/DDBJ whole genome shotgun (WGS) entry which is preliminary data.</text>
</comment>
<evidence type="ECO:0000256" key="7">
    <source>
        <dbReference type="ARBA" id="ARBA00023136"/>
    </source>
</evidence>
<dbReference type="GO" id="GO:0003382">
    <property type="term" value="P:epithelial cell morphogenesis"/>
    <property type="evidence" value="ECO:0007669"/>
    <property type="project" value="InterPro"/>
</dbReference>
<keyword evidence="5" id="KW-0677">Repeat</keyword>
<dbReference type="SMART" id="SM00408">
    <property type="entry name" value="IGc2"/>
    <property type="match status" value="2"/>
</dbReference>
<dbReference type="InterPro" id="IPR007110">
    <property type="entry name" value="Ig-like_dom"/>
</dbReference>
<evidence type="ECO:0000256" key="6">
    <source>
        <dbReference type="ARBA" id="ARBA00022989"/>
    </source>
</evidence>
<keyword evidence="9" id="KW-0393">Immunoglobulin domain</keyword>
<evidence type="ECO:0000256" key="8">
    <source>
        <dbReference type="ARBA" id="ARBA00023157"/>
    </source>
</evidence>
<evidence type="ECO:0000256" key="10">
    <source>
        <dbReference type="SAM" id="Phobius"/>
    </source>
</evidence>
<protein>
    <recommendedName>
        <fullName evidence="2">V-set and immunoglobulin domain-containing protein 1</fullName>
    </recommendedName>
</protein>
<comment type="subcellular location">
    <subcellularLocation>
        <location evidence="1">Membrane</location>
        <topology evidence="1">Single-pass type I membrane protein</topology>
    </subcellularLocation>
</comment>
<feature type="transmembrane region" description="Helical" evidence="10">
    <location>
        <begin position="233"/>
        <end position="256"/>
    </location>
</feature>
<dbReference type="GO" id="GO:0005886">
    <property type="term" value="C:plasma membrane"/>
    <property type="evidence" value="ECO:0007669"/>
    <property type="project" value="InterPro"/>
</dbReference>
<dbReference type="OrthoDB" id="190835at2759"/>
<keyword evidence="14" id="KW-1185">Reference proteome</keyword>
<proteinExistence type="predicted"/>
<keyword evidence="6 10" id="KW-1133">Transmembrane helix</keyword>
<feature type="domain" description="Ig-like" evidence="12">
    <location>
        <begin position="26"/>
        <end position="120"/>
    </location>
</feature>
<dbReference type="InterPro" id="IPR003599">
    <property type="entry name" value="Ig_sub"/>
</dbReference>
<keyword evidence="4 11" id="KW-0732">Signal</keyword>
<reference evidence="13" key="1">
    <citation type="submission" date="2020-08" db="EMBL/GenBank/DDBJ databases">
        <title>Chromosome-level assembly of Southern catfish (Silurus meridionalis) provides insights into visual adaptation to the nocturnal and benthic lifestyles.</title>
        <authorList>
            <person name="Zhang Y."/>
            <person name="Wang D."/>
            <person name="Peng Z."/>
        </authorList>
    </citation>
    <scope>NUCLEOTIDE SEQUENCE</scope>
    <source>
        <strain evidence="13">SWU-2019-XX</strain>
        <tissue evidence="13">Muscle</tissue>
    </source>
</reference>
<evidence type="ECO:0000256" key="3">
    <source>
        <dbReference type="ARBA" id="ARBA00022692"/>
    </source>
</evidence>
<evidence type="ECO:0000256" key="1">
    <source>
        <dbReference type="ARBA" id="ARBA00004479"/>
    </source>
</evidence>
<dbReference type="CDD" id="cd00096">
    <property type="entry name" value="Ig"/>
    <property type="match status" value="1"/>
</dbReference>
<dbReference type="Pfam" id="PF07686">
    <property type="entry name" value="V-set"/>
    <property type="match status" value="1"/>
</dbReference>
<evidence type="ECO:0000256" key="9">
    <source>
        <dbReference type="ARBA" id="ARBA00023319"/>
    </source>
</evidence>
<dbReference type="PANTHER" id="PTHR44974">
    <property type="entry name" value="V-SET AND IMMUNOGLOBULIN DOMAIN-CONTAINING PROTEIN 1"/>
    <property type="match status" value="1"/>
</dbReference>
<evidence type="ECO:0000256" key="2">
    <source>
        <dbReference type="ARBA" id="ARBA00017514"/>
    </source>
</evidence>
<evidence type="ECO:0000259" key="12">
    <source>
        <dbReference type="PROSITE" id="PS50835"/>
    </source>
</evidence>
<dbReference type="PROSITE" id="PS50835">
    <property type="entry name" value="IG_LIKE"/>
    <property type="match status" value="2"/>
</dbReference>
<dbReference type="AlphaFoldDB" id="A0A8T0AYG9"/>
<feature type="domain" description="Ig-like" evidence="12">
    <location>
        <begin position="122"/>
        <end position="227"/>
    </location>
</feature>
<dbReference type="Gene3D" id="2.60.40.10">
    <property type="entry name" value="Immunoglobulins"/>
    <property type="match status" value="2"/>
</dbReference>
<evidence type="ECO:0000256" key="4">
    <source>
        <dbReference type="ARBA" id="ARBA00022729"/>
    </source>
</evidence>
<dbReference type="PANTHER" id="PTHR44974:SF1">
    <property type="entry name" value="V-SET AND IMMUNOGLOBULIN DOMAIN-CONTAINING PROTEIN 1"/>
    <property type="match status" value="1"/>
</dbReference>
<dbReference type="InterPro" id="IPR003598">
    <property type="entry name" value="Ig_sub2"/>
</dbReference>
<evidence type="ECO:0000256" key="11">
    <source>
        <dbReference type="SAM" id="SignalP"/>
    </source>
</evidence>
<dbReference type="EMBL" id="JABFDY010000015">
    <property type="protein sequence ID" value="KAF7697399.1"/>
    <property type="molecule type" value="Genomic_DNA"/>
</dbReference>
<keyword evidence="8" id="KW-1015">Disulfide bond</keyword>
<evidence type="ECO:0000313" key="14">
    <source>
        <dbReference type="Proteomes" id="UP000606274"/>
    </source>
</evidence>
<dbReference type="Proteomes" id="UP000606274">
    <property type="component" value="Unassembled WGS sequence"/>
</dbReference>
<sequence length="289" mass="31725">MSLLGSVLLLLSIVGGTVSITVQVSPKVLNVTIDQSATLDCNFYTNEPLTNLMVQWTLYPWGSENPVQVFFYQAGVYVVGQHFKDRLNVLSKMGTFMNASISISNMKTTDAGTYTCEVRNLPDIEGTTEASMRVHVFEKPSHPFCGEHGDVATGHLVTLTCHSEKGSPPPVYTWTKLKQGMSQQVTGVTNMNSGVLYIQNISQFEFGTYQCNASNAVGFKICTIELSSEMNHAVIIGAVIGALLCFAFILLLVWFITHHLKKQKYKAAKASETQAVNYKAVPPKDTVPE</sequence>
<dbReference type="Pfam" id="PF13927">
    <property type="entry name" value="Ig_3"/>
    <property type="match status" value="1"/>
</dbReference>
<dbReference type="InterPro" id="IPR036179">
    <property type="entry name" value="Ig-like_dom_sf"/>
</dbReference>
<evidence type="ECO:0000313" key="13">
    <source>
        <dbReference type="EMBL" id="KAF7697399.1"/>
    </source>
</evidence>
<keyword evidence="3 10" id="KW-0812">Transmembrane</keyword>
<feature type="chain" id="PRO_5035757265" description="V-set and immunoglobulin domain-containing protein 1" evidence="11">
    <location>
        <begin position="20"/>
        <end position="289"/>
    </location>
</feature>
<keyword evidence="7 10" id="KW-0472">Membrane</keyword>
<feature type="signal peptide" evidence="11">
    <location>
        <begin position="1"/>
        <end position="19"/>
    </location>
</feature>
<dbReference type="SMART" id="SM00409">
    <property type="entry name" value="IG"/>
    <property type="match status" value="2"/>
</dbReference>